<evidence type="ECO:0000256" key="3">
    <source>
        <dbReference type="ARBA" id="ARBA00022833"/>
    </source>
</evidence>
<dbReference type="OrthoDB" id="5798790at2759"/>
<dbReference type="EMBL" id="PDUG01000004">
    <property type="protein sequence ID" value="PIC33979.1"/>
    <property type="molecule type" value="Genomic_DNA"/>
</dbReference>
<proteinExistence type="predicted"/>
<keyword evidence="7" id="KW-1185">Reference proteome</keyword>
<dbReference type="Proteomes" id="UP000230233">
    <property type="component" value="Chromosome IV"/>
</dbReference>
<reference evidence="7" key="1">
    <citation type="submission" date="2017-10" db="EMBL/GenBank/DDBJ databases">
        <title>Rapid genome shrinkage in a self-fertile nematode reveals novel sperm competition proteins.</title>
        <authorList>
            <person name="Yin D."/>
            <person name="Schwarz E.M."/>
            <person name="Thomas C.G."/>
            <person name="Felde R.L."/>
            <person name="Korf I.F."/>
            <person name="Cutter A.D."/>
            <person name="Schartner C.M."/>
            <person name="Ralston E.J."/>
            <person name="Meyer B.J."/>
            <person name="Haag E.S."/>
        </authorList>
    </citation>
    <scope>NUCLEOTIDE SEQUENCE [LARGE SCALE GENOMIC DNA]</scope>
    <source>
        <strain evidence="7">JU1422</strain>
    </source>
</reference>
<keyword evidence="1" id="KW-0479">Metal-binding</keyword>
<keyword evidence="3" id="KW-0862">Zinc</keyword>
<dbReference type="AlphaFoldDB" id="A0A2G5U390"/>
<evidence type="ECO:0000256" key="4">
    <source>
        <dbReference type="PROSITE-ProRule" id="PRU00175"/>
    </source>
</evidence>
<accession>A0A2G5U390</accession>
<evidence type="ECO:0000313" key="7">
    <source>
        <dbReference type="Proteomes" id="UP000230233"/>
    </source>
</evidence>
<name>A0A2G5U390_9PELO</name>
<dbReference type="STRING" id="1611254.A0A2G5U390"/>
<dbReference type="GO" id="GO:0008270">
    <property type="term" value="F:zinc ion binding"/>
    <property type="evidence" value="ECO:0007669"/>
    <property type="project" value="UniProtKB-KW"/>
</dbReference>
<dbReference type="PROSITE" id="PS50089">
    <property type="entry name" value="ZF_RING_2"/>
    <property type="match status" value="1"/>
</dbReference>
<dbReference type="PROSITE" id="PS00518">
    <property type="entry name" value="ZF_RING_1"/>
    <property type="match status" value="1"/>
</dbReference>
<organism evidence="6 7">
    <name type="scientific">Caenorhabditis nigoni</name>
    <dbReference type="NCBI Taxonomy" id="1611254"/>
    <lineage>
        <taxon>Eukaryota</taxon>
        <taxon>Metazoa</taxon>
        <taxon>Ecdysozoa</taxon>
        <taxon>Nematoda</taxon>
        <taxon>Chromadorea</taxon>
        <taxon>Rhabditida</taxon>
        <taxon>Rhabditina</taxon>
        <taxon>Rhabditomorpha</taxon>
        <taxon>Rhabditoidea</taxon>
        <taxon>Rhabditidae</taxon>
        <taxon>Peloderinae</taxon>
        <taxon>Caenorhabditis</taxon>
    </lineage>
</organism>
<gene>
    <name evidence="6" type="primary">Cnig_chr_IV.g13767</name>
    <name evidence="6" type="ORF">B9Z55_013767</name>
</gene>
<dbReference type="Pfam" id="PF14634">
    <property type="entry name" value="zf-RING_5"/>
    <property type="match status" value="1"/>
</dbReference>
<dbReference type="InterPro" id="IPR013083">
    <property type="entry name" value="Znf_RING/FYVE/PHD"/>
</dbReference>
<dbReference type="SUPFAM" id="SSF57850">
    <property type="entry name" value="RING/U-box"/>
    <property type="match status" value="1"/>
</dbReference>
<evidence type="ECO:0000259" key="5">
    <source>
        <dbReference type="PROSITE" id="PS50089"/>
    </source>
</evidence>
<dbReference type="InterPro" id="IPR017907">
    <property type="entry name" value="Znf_RING_CS"/>
</dbReference>
<keyword evidence="2 4" id="KW-0863">Zinc-finger</keyword>
<protein>
    <recommendedName>
        <fullName evidence="5">RING-type domain-containing protein</fullName>
    </recommendedName>
</protein>
<dbReference type="InterPro" id="IPR001841">
    <property type="entry name" value="Znf_RING"/>
</dbReference>
<dbReference type="Gene3D" id="3.30.40.10">
    <property type="entry name" value="Zinc/RING finger domain, C3HC4 (zinc finger)"/>
    <property type="match status" value="1"/>
</dbReference>
<comment type="caution">
    <text evidence="6">The sequence shown here is derived from an EMBL/GenBank/DDBJ whole genome shotgun (WGS) entry which is preliminary data.</text>
</comment>
<evidence type="ECO:0000256" key="2">
    <source>
        <dbReference type="ARBA" id="ARBA00022771"/>
    </source>
</evidence>
<evidence type="ECO:0000313" key="6">
    <source>
        <dbReference type="EMBL" id="PIC33979.1"/>
    </source>
</evidence>
<feature type="domain" description="RING-type" evidence="5">
    <location>
        <begin position="9"/>
        <end position="54"/>
    </location>
</feature>
<sequence>MLSLAFYYCYGCRSNRGVNLFDCERRKPIFGSCGHTICLECVEKNVNRECPICETSKAFVNKTVNYTSLQIIEDSKNNYWEFMKKWWSGTGAGEGSCSRCPDKKPILRLCLTCDKNRCCQRRHGANRLRLGCDVDLLNLATQVVCTGCFYKYHDGHQMIRLDRVDYFKDDLKMATSEIILTLFRDWMKKKEITTKCKLRHIRIEMAGRHLWKALEKKTNSREGQCGWLMEQIKINFIKKGVANLDRQLEQLSMITEECECNRLYEKMVKTGYRSSGGMQYDFELFAIRCIKSEQLECPLYFEPNKSHYKMLIEKTGHMVSIKSKNSIPLTDYGGNCPLCVLLDHDETKCLEYYTINCIEIYENWWKSEMPALETLCFRCLNDLNHFKIRMSCKYRQNQRMKYGRKRGRFMDHDEDSDVEECDNPNCSLRNAEYWKFSIKDQTIGDASRIVRGGIKSIEGFLNCKLRRMRLMNIYDTISYRAHGFTVEYLSKWSKDEVAENCQRVTDSIEVLKSQWNEFRFGNGNETADEGSKCRCTHLWEQEKLVLDRVYDKIARYRLASFVEGCPLTFDHGINVDELLISNQIDRVVI</sequence>
<evidence type="ECO:0000256" key="1">
    <source>
        <dbReference type="ARBA" id="ARBA00022723"/>
    </source>
</evidence>